<feature type="domain" description="4Fe-4S ferredoxin-type" evidence="4">
    <location>
        <begin position="299"/>
        <end position="330"/>
    </location>
</feature>
<dbReference type="PROSITE" id="PS00198">
    <property type="entry name" value="4FE4S_FER_1"/>
    <property type="match status" value="2"/>
</dbReference>
<reference evidence="5 6" key="1">
    <citation type="submission" date="2023-07" db="EMBL/GenBank/DDBJ databases">
        <title>Genomic Encyclopedia of Type Strains, Phase IV (KMG-IV): sequencing the most valuable type-strain genomes for metagenomic binning, comparative biology and taxonomic classification.</title>
        <authorList>
            <person name="Goeker M."/>
        </authorList>
    </citation>
    <scope>NUCLEOTIDE SEQUENCE [LARGE SCALE GENOMIC DNA]</scope>
    <source>
        <strain evidence="5 6">DSM 12396</strain>
    </source>
</reference>
<evidence type="ECO:0000256" key="1">
    <source>
        <dbReference type="ARBA" id="ARBA00022723"/>
    </source>
</evidence>
<feature type="domain" description="4Fe-4S ferredoxin-type" evidence="4">
    <location>
        <begin position="222"/>
        <end position="254"/>
    </location>
</feature>
<evidence type="ECO:0000313" key="6">
    <source>
        <dbReference type="Proteomes" id="UP001225644"/>
    </source>
</evidence>
<keyword evidence="1" id="KW-0479">Metal-binding</keyword>
<comment type="caution">
    <text evidence="5">The sequence shown here is derived from an EMBL/GenBank/DDBJ whole genome shotgun (WGS) entry which is preliminary data.</text>
</comment>
<proteinExistence type="predicted"/>
<keyword evidence="2" id="KW-0408">Iron</keyword>
<dbReference type="EMBL" id="JAUSUX010000027">
    <property type="protein sequence ID" value="MDQ0287473.1"/>
    <property type="molecule type" value="Genomic_DNA"/>
</dbReference>
<keyword evidence="6" id="KW-1185">Reference proteome</keyword>
<accession>A0ABU0B419</accession>
<evidence type="ECO:0000259" key="4">
    <source>
        <dbReference type="PROSITE" id="PS51379"/>
    </source>
</evidence>
<gene>
    <name evidence="5" type="ORF">J2Z49_002601</name>
</gene>
<keyword evidence="3" id="KW-0411">Iron-sulfur</keyword>
<sequence length="344" mass="38766">MKEVLLLNKDQLINWLNKLMQAYQVFVPVKEGDYFCFKQINSGDQVILYYTNSKVPPKEVLFPRSEKLFYYRCENDGVQLTEQIDESKKIIVGLRPCDAKSLLLLDSVFSSDKYQDPYYLTRRNNTVLVGLGCNQPAATCFCTSLGGGPFATEGLDLLLVDIGDRYVVEVLTERGRELLSGMELPAADQEAQEAARVVKEGASLSSQVNLEGLKSKLDVNFYDPIWDMIHEKCLGCAACTYTCPTCHCFDIVDEAAGNEGCRIRNWDACMFPLFTLHGSGHNPRPTGKERFRQRVMHKFKYFVDNFNAIACVGCGRCIINCPVNLDIREVLAEIQGSEVRSDKQ</sequence>
<dbReference type="SUPFAM" id="SSF46548">
    <property type="entry name" value="alpha-helical ferredoxin"/>
    <property type="match status" value="1"/>
</dbReference>
<dbReference type="PANTHER" id="PTHR40447">
    <property type="entry name" value="ANAEROBIC SULFITE REDUCTASE SUBUNIT A"/>
    <property type="match status" value="1"/>
</dbReference>
<dbReference type="Proteomes" id="UP001225644">
    <property type="component" value="Unassembled WGS sequence"/>
</dbReference>
<dbReference type="Pfam" id="PF17179">
    <property type="entry name" value="Fer4_22"/>
    <property type="match status" value="1"/>
</dbReference>
<dbReference type="PANTHER" id="PTHR40447:SF1">
    <property type="entry name" value="ANAEROBIC SULFITE REDUCTASE SUBUNIT A"/>
    <property type="match status" value="1"/>
</dbReference>
<organism evidence="5 6">
    <name type="scientific">Desulfofundulus luciae</name>
    <dbReference type="NCBI Taxonomy" id="74702"/>
    <lineage>
        <taxon>Bacteria</taxon>
        <taxon>Bacillati</taxon>
        <taxon>Bacillota</taxon>
        <taxon>Clostridia</taxon>
        <taxon>Eubacteriales</taxon>
        <taxon>Peptococcaceae</taxon>
        <taxon>Desulfofundulus</taxon>
    </lineage>
</organism>
<protein>
    <submittedName>
        <fullName evidence="5">Ferredoxin</fullName>
    </submittedName>
</protein>
<evidence type="ECO:0000256" key="2">
    <source>
        <dbReference type="ARBA" id="ARBA00023004"/>
    </source>
</evidence>
<evidence type="ECO:0000313" key="5">
    <source>
        <dbReference type="EMBL" id="MDQ0287473.1"/>
    </source>
</evidence>
<dbReference type="InterPro" id="IPR017896">
    <property type="entry name" value="4Fe4S_Fe-S-bd"/>
</dbReference>
<dbReference type="InterPro" id="IPR017900">
    <property type="entry name" value="4Fe4S_Fe_S_CS"/>
</dbReference>
<name>A0ABU0B419_9FIRM</name>
<dbReference type="PROSITE" id="PS51379">
    <property type="entry name" value="4FE4S_FER_2"/>
    <property type="match status" value="2"/>
</dbReference>
<evidence type="ECO:0000256" key="3">
    <source>
        <dbReference type="ARBA" id="ARBA00023014"/>
    </source>
</evidence>